<feature type="transmembrane region" description="Helical" evidence="1">
    <location>
        <begin position="74"/>
        <end position="93"/>
    </location>
</feature>
<dbReference type="Pfam" id="PF09835">
    <property type="entry name" value="DUF2062"/>
    <property type="match status" value="1"/>
</dbReference>
<proteinExistence type="predicted"/>
<dbReference type="PANTHER" id="PTHR40547">
    <property type="entry name" value="SLL0298 PROTEIN"/>
    <property type="match status" value="1"/>
</dbReference>
<accession>A0A316G524</accession>
<dbReference type="AlphaFoldDB" id="A0A316G524"/>
<dbReference type="RefSeq" id="WP_109760649.1">
    <property type="nucleotide sequence ID" value="NZ_CP034588.1"/>
</dbReference>
<organism evidence="3 4">
    <name type="scientific">Silicimonas algicola</name>
    <dbReference type="NCBI Taxonomy" id="1826607"/>
    <lineage>
        <taxon>Bacteria</taxon>
        <taxon>Pseudomonadati</taxon>
        <taxon>Pseudomonadota</taxon>
        <taxon>Alphaproteobacteria</taxon>
        <taxon>Rhodobacterales</taxon>
        <taxon>Paracoccaceae</taxon>
    </lineage>
</organism>
<evidence type="ECO:0000256" key="1">
    <source>
        <dbReference type="SAM" id="Phobius"/>
    </source>
</evidence>
<dbReference type="KEGG" id="salo:EF888_00580"/>
<comment type="caution">
    <text evidence="3">The sequence shown here is derived from an EMBL/GenBank/DDBJ whole genome shotgun (WGS) entry which is preliminary data.</text>
</comment>
<name>A0A316G524_9RHOB</name>
<keyword evidence="1" id="KW-1133">Transmembrane helix</keyword>
<dbReference type="EMBL" id="QGGV01000010">
    <property type="protein sequence ID" value="PWK54870.1"/>
    <property type="molecule type" value="Genomic_DNA"/>
</dbReference>
<sequence>MVFKRRKPRTYVEIVSESFYPRGGWRRASWYVMYRLRRLPDPAHKISRGIAAGVFTSFTPFFGLHFLIAGVLSLLIRGNVIAALLGTFIGNPLTFPLIAAVSMELGSWMLGYPGLPLPLVLASFSDAALDLWRNATAIFSGEPANWSGLALFWRRVFLPYTVGGILPGLAAGIATYILSNPLIAAYQKARVARLKKRFAKKREKVISRRMEMAEPGKPDRAAAE</sequence>
<dbReference type="Proteomes" id="UP000245390">
    <property type="component" value="Unassembled WGS sequence"/>
</dbReference>
<dbReference type="InterPro" id="IPR018639">
    <property type="entry name" value="DUF2062"/>
</dbReference>
<gene>
    <name evidence="3" type="ORF">C8D95_110164</name>
</gene>
<feature type="transmembrane region" description="Helical" evidence="1">
    <location>
        <begin position="46"/>
        <end position="68"/>
    </location>
</feature>
<evidence type="ECO:0000259" key="2">
    <source>
        <dbReference type="Pfam" id="PF09835"/>
    </source>
</evidence>
<feature type="domain" description="DUF2062" evidence="2">
    <location>
        <begin position="30"/>
        <end position="190"/>
    </location>
</feature>
<keyword evidence="1" id="KW-0812">Transmembrane</keyword>
<reference evidence="3 4" key="1">
    <citation type="submission" date="2018-05" db="EMBL/GenBank/DDBJ databases">
        <title>Genomic Encyclopedia of Type Strains, Phase IV (KMG-IV): sequencing the most valuable type-strain genomes for metagenomic binning, comparative biology and taxonomic classification.</title>
        <authorList>
            <person name="Goeker M."/>
        </authorList>
    </citation>
    <scope>NUCLEOTIDE SEQUENCE [LARGE SCALE GENOMIC DNA]</scope>
    <source>
        <strain evidence="3 4">DSM 103371</strain>
    </source>
</reference>
<keyword evidence="1" id="KW-0472">Membrane</keyword>
<protein>
    <recommendedName>
        <fullName evidence="2">DUF2062 domain-containing protein</fullName>
    </recommendedName>
</protein>
<dbReference type="PANTHER" id="PTHR40547:SF1">
    <property type="entry name" value="SLL0298 PROTEIN"/>
    <property type="match status" value="1"/>
</dbReference>
<dbReference type="OrthoDB" id="7360463at2"/>
<keyword evidence="4" id="KW-1185">Reference proteome</keyword>
<evidence type="ECO:0000313" key="4">
    <source>
        <dbReference type="Proteomes" id="UP000245390"/>
    </source>
</evidence>
<feature type="transmembrane region" description="Helical" evidence="1">
    <location>
        <begin position="157"/>
        <end position="178"/>
    </location>
</feature>
<evidence type="ECO:0000313" key="3">
    <source>
        <dbReference type="EMBL" id="PWK54870.1"/>
    </source>
</evidence>